<dbReference type="EC" id="2.6.1.42" evidence="10"/>
<dbReference type="GO" id="GO:0009098">
    <property type="term" value="P:L-leucine biosynthetic process"/>
    <property type="evidence" value="ECO:0007669"/>
    <property type="project" value="TreeGrafter"/>
</dbReference>
<keyword evidence="4 10" id="KW-0028">Amino-acid biosynthesis</keyword>
<dbReference type="InterPro" id="IPR018300">
    <property type="entry name" value="Aminotrans_IV_CS"/>
</dbReference>
<dbReference type="InterPro" id="IPR001544">
    <property type="entry name" value="Aminotrans_IV"/>
</dbReference>
<evidence type="ECO:0000256" key="9">
    <source>
        <dbReference type="RuleBase" id="RU004516"/>
    </source>
</evidence>
<evidence type="ECO:0000256" key="8">
    <source>
        <dbReference type="RuleBase" id="RU004106"/>
    </source>
</evidence>
<dbReference type="GO" id="GO:0005739">
    <property type="term" value="C:mitochondrion"/>
    <property type="evidence" value="ECO:0007669"/>
    <property type="project" value="TreeGrafter"/>
</dbReference>
<organism evidence="12 13">
    <name type="scientific">Dendrothele bispora (strain CBS 962.96)</name>
    <dbReference type="NCBI Taxonomy" id="1314807"/>
    <lineage>
        <taxon>Eukaryota</taxon>
        <taxon>Fungi</taxon>
        <taxon>Dikarya</taxon>
        <taxon>Basidiomycota</taxon>
        <taxon>Agaricomycotina</taxon>
        <taxon>Agaricomycetes</taxon>
        <taxon>Agaricomycetidae</taxon>
        <taxon>Agaricales</taxon>
        <taxon>Agaricales incertae sedis</taxon>
        <taxon>Dendrothele</taxon>
    </lineage>
</organism>
<evidence type="ECO:0000256" key="10">
    <source>
        <dbReference type="RuleBase" id="RU004517"/>
    </source>
</evidence>
<reference evidence="12 13" key="1">
    <citation type="journal article" date="2019" name="Nat. Ecol. Evol.">
        <title>Megaphylogeny resolves global patterns of mushroom evolution.</title>
        <authorList>
            <person name="Varga T."/>
            <person name="Krizsan K."/>
            <person name="Foldi C."/>
            <person name="Dima B."/>
            <person name="Sanchez-Garcia M."/>
            <person name="Sanchez-Ramirez S."/>
            <person name="Szollosi G.J."/>
            <person name="Szarkandi J.G."/>
            <person name="Papp V."/>
            <person name="Albert L."/>
            <person name="Andreopoulos W."/>
            <person name="Angelini C."/>
            <person name="Antonin V."/>
            <person name="Barry K.W."/>
            <person name="Bougher N.L."/>
            <person name="Buchanan P."/>
            <person name="Buyck B."/>
            <person name="Bense V."/>
            <person name="Catcheside P."/>
            <person name="Chovatia M."/>
            <person name="Cooper J."/>
            <person name="Damon W."/>
            <person name="Desjardin D."/>
            <person name="Finy P."/>
            <person name="Geml J."/>
            <person name="Haridas S."/>
            <person name="Hughes K."/>
            <person name="Justo A."/>
            <person name="Karasinski D."/>
            <person name="Kautmanova I."/>
            <person name="Kiss B."/>
            <person name="Kocsube S."/>
            <person name="Kotiranta H."/>
            <person name="LaButti K.M."/>
            <person name="Lechner B.E."/>
            <person name="Liimatainen K."/>
            <person name="Lipzen A."/>
            <person name="Lukacs Z."/>
            <person name="Mihaltcheva S."/>
            <person name="Morgado L.N."/>
            <person name="Niskanen T."/>
            <person name="Noordeloos M.E."/>
            <person name="Ohm R.A."/>
            <person name="Ortiz-Santana B."/>
            <person name="Ovrebo C."/>
            <person name="Racz N."/>
            <person name="Riley R."/>
            <person name="Savchenko A."/>
            <person name="Shiryaev A."/>
            <person name="Soop K."/>
            <person name="Spirin V."/>
            <person name="Szebenyi C."/>
            <person name="Tomsovsky M."/>
            <person name="Tulloss R.E."/>
            <person name="Uehling J."/>
            <person name="Grigoriev I.V."/>
            <person name="Vagvolgyi C."/>
            <person name="Papp T."/>
            <person name="Martin F.M."/>
            <person name="Miettinen O."/>
            <person name="Hibbett D.S."/>
            <person name="Nagy L.G."/>
        </authorList>
    </citation>
    <scope>NUCLEOTIDE SEQUENCE [LARGE SCALE GENOMIC DNA]</scope>
    <source>
        <strain evidence="12 13">CBS 962.96</strain>
    </source>
</reference>
<evidence type="ECO:0000256" key="7">
    <source>
        <dbReference type="ARBA" id="ARBA00023304"/>
    </source>
</evidence>
<sequence>MAIENGHAVVLQEIDPSKLQITRTSTPSTLPSTTSLPFGIHHSDHMLILSYDPQAGGWSAPEIKPYANISLDPMSSCFQYATSCFEGMKAYLSPTSQPLLFRPDMNMARLASSVSRLSLPPFDTSALLELIKKLVKTEEKWIPRDEQGKALTGYSLYVRPTMLGTKSSLGVGASDKAILYVICSPSGPFFPPVLPSEGKVPGYIKPVKLLAVSEHVRAWPGGTGAHKLALNYSPGFLTQKEAERKGYDQILWLRREGREEVVMEVGAMNFFVALKRDDGDIDIITPPLDGTILPGVTRASILQLIQSDPTFFSSSFSSSTSSTTTSTSSTTSTSTTTANTNPTPKLYAHETPLTMSQLDTWHSQHKILEIFGVGTAAIVAPVGAVSYSSSLTSFSSSSNNNNNDNDNDKEKDKTQTMDPADIQGVGQAHAANVVEIAENADDAVDHGDQTATTTKTIVVPEYEQGIGPVAAAIRKMILDIQEGRVEWEGWAVGC</sequence>
<dbReference type="InterPro" id="IPR005786">
    <property type="entry name" value="B_amino_transII"/>
</dbReference>
<dbReference type="SUPFAM" id="SSF56752">
    <property type="entry name" value="D-aminoacid aminotransferase-like PLP-dependent enzymes"/>
    <property type="match status" value="1"/>
</dbReference>
<keyword evidence="3 10" id="KW-0032">Aminotransferase</keyword>
<comment type="cofactor">
    <cofactor evidence="1 9">
        <name>pyridoxal 5'-phosphate</name>
        <dbReference type="ChEBI" id="CHEBI:597326"/>
    </cofactor>
</comment>
<keyword evidence="13" id="KW-1185">Reference proteome</keyword>
<feature type="region of interest" description="Disordered" evidence="11">
    <location>
        <begin position="391"/>
        <end position="416"/>
    </location>
</feature>
<comment type="similarity">
    <text evidence="2 8">Belongs to the class-IV pyridoxal-phosphate-dependent aminotransferase family.</text>
</comment>
<dbReference type="PANTHER" id="PTHR11825">
    <property type="entry name" value="SUBGROUP IIII AMINOTRANSFERASE"/>
    <property type="match status" value="1"/>
</dbReference>
<keyword evidence="6 9" id="KW-0663">Pyridoxal phosphate</keyword>
<dbReference type="InterPro" id="IPR043131">
    <property type="entry name" value="BCAT-like_N"/>
</dbReference>
<evidence type="ECO:0000256" key="3">
    <source>
        <dbReference type="ARBA" id="ARBA00022576"/>
    </source>
</evidence>
<dbReference type="Proteomes" id="UP000297245">
    <property type="component" value="Unassembled WGS sequence"/>
</dbReference>
<dbReference type="AlphaFoldDB" id="A0A4S8LPE3"/>
<dbReference type="Gene3D" id="3.20.10.10">
    <property type="entry name" value="D-amino Acid Aminotransferase, subunit A, domain 2"/>
    <property type="match status" value="1"/>
</dbReference>
<dbReference type="InterPro" id="IPR036038">
    <property type="entry name" value="Aminotransferase-like"/>
</dbReference>
<comment type="catalytic activity">
    <reaction evidence="10">
        <text>L-isoleucine + 2-oxoglutarate = (S)-3-methyl-2-oxopentanoate + L-glutamate</text>
        <dbReference type="Rhea" id="RHEA:24801"/>
        <dbReference type="ChEBI" id="CHEBI:16810"/>
        <dbReference type="ChEBI" id="CHEBI:29985"/>
        <dbReference type="ChEBI" id="CHEBI:35146"/>
        <dbReference type="ChEBI" id="CHEBI:58045"/>
        <dbReference type="EC" id="2.6.1.42"/>
    </reaction>
</comment>
<evidence type="ECO:0000256" key="6">
    <source>
        <dbReference type="ARBA" id="ARBA00022898"/>
    </source>
</evidence>
<dbReference type="EMBL" id="ML179324">
    <property type="protein sequence ID" value="THU90833.1"/>
    <property type="molecule type" value="Genomic_DNA"/>
</dbReference>
<evidence type="ECO:0000256" key="2">
    <source>
        <dbReference type="ARBA" id="ARBA00009320"/>
    </source>
</evidence>
<dbReference type="GO" id="GO:0004084">
    <property type="term" value="F:branched-chain-amino-acid transaminase activity"/>
    <property type="evidence" value="ECO:0007669"/>
    <property type="project" value="UniProtKB-EC"/>
</dbReference>
<proteinExistence type="inferred from homology"/>
<comment type="catalytic activity">
    <reaction evidence="10">
        <text>L-leucine + 2-oxoglutarate = 4-methyl-2-oxopentanoate + L-glutamate</text>
        <dbReference type="Rhea" id="RHEA:18321"/>
        <dbReference type="ChEBI" id="CHEBI:16810"/>
        <dbReference type="ChEBI" id="CHEBI:17865"/>
        <dbReference type="ChEBI" id="CHEBI:29985"/>
        <dbReference type="ChEBI" id="CHEBI:57427"/>
        <dbReference type="EC" id="2.6.1.42"/>
    </reaction>
</comment>
<feature type="region of interest" description="Disordered" evidence="11">
    <location>
        <begin position="314"/>
        <end position="347"/>
    </location>
</feature>
<protein>
    <recommendedName>
        <fullName evidence="10">Branched-chain-amino-acid aminotransferase</fullName>
        <ecNumber evidence="10">2.6.1.42</ecNumber>
    </recommendedName>
</protein>
<evidence type="ECO:0000256" key="11">
    <source>
        <dbReference type="SAM" id="MobiDB-lite"/>
    </source>
</evidence>
<dbReference type="PANTHER" id="PTHR11825:SF44">
    <property type="entry name" value="BRANCHED-CHAIN-AMINO-ACID AMINOTRANSFERASE"/>
    <property type="match status" value="1"/>
</dbReference>
<keyword evidence="5 10" id="KW-0808">Transferase</keyword>
<feature type="compositionally biased region" description="Basic and acidic residues" evidence="11">
    <location>
        <begin position="406"/>
        <end position="415"/>
    </location>
</feature>
<comment type="catalytic activity">
    <reaction evidence="10">
        <text>L-valine + 2-oxoglutarate = 3-methyl-2-oxobutanoate + L-glutamate</text>
        <dbReference type="Rhea" id="RHEA:24813"/>
        <dbReference type="ChEBI" id="CHEBI:11851"/>
        <dbReference type="ChEBI" id="CHEBI:16810"/>
        <dbReference type="ChEBI" id="CHEBI:29985"/>
        <dbReference type="ChEBI" id="CHEBI:57762"/>
        <dbReference type="EC" id="2.6.1.42"/>
    </reaction>
</comment>
<accession>A0A4S8LPE3</accession>
<evidence type="ECO:0000256" key="5">
    <source>
        <dbReference type="ARBA" id="ARBA00022679"/>
    </source>
</evidence>
<dbReference type="GO" id="GO:0009099">
    <property type="term" value="P:L-valine biosynthetic process"/>
    <property type="evidence" value="ECO:0007669"/>
    <property type="project" value="TreeGrafter"/>
</dbReference>
<dbReference type="Gene3D" id="3.30.470.10">
    <property type="match status" value="1"/>
</dbReference>
<dbReference type="Pfam" id="PF01063">
    <property type="entry name" value="Aminotran_4"/>
    <property type="match status" value="1"/>
</dbReference>
<dbReference type="OrthoDB" id="1732691at2759"/>
<feature type="compositionally biased region" description="Low complexity" evidence="11">
    <location>
        <begin position="391"/>
        <end position="404"/>
    </location>
</feature>
<dbReference type="PROSITE" id="PS00770">
    <property type="entry name" value="AA_TRANSFER_CLASS_4"/>
    <property type="match status" value="1"/>
</dbReference>
<evidence type="ECO:0000313" key="13">
    <source>
        <dbReference type="Proteomes" id="UP000297245"/>
    </source>
</evidence>
<gene>
    <name evidence="12" type="ORF">K435DRAFT_863969</name>
</gene>
<feature type="compositionally biased region" description="Low complexity" evidence="11">
    <location>
        <begin position="314"/>
        <end position="337"/>
    </location>
</feature>
<name>A0A4S8LPE3_DENBC</name>
<evidence type="ECO:0000256" key="1">
    <source>
        <dbReference type="ARBA" id="ARBA00001933"/>
    </source>
</evidence>
<evidence type="ECO:0000256" key="4">
    <source>
        <dbReference type="ARBA" id="ARBA00022605"/>
    </source>
</evidence>
<evidence type="ECO:0000313" key="12">
    <source>
        <dbReference type="EMBL" id="THU90833.1"/>
    </source>
</evidence>
<dbReference type="InterPro" id="IPR043132">
    <property type="entry name" value="BCAT-like_C"/>
</dbReference>
<keyword evidence="7 10" id="KW-0100">Branched-chain amino acid biosynthesis</keyword>